<comment type="caution">
    <text evidence="2">The sequence shown here is derived from an EMBL/GenBank/DDBJ whole genome shotgun (WGS) entry which is preliminary data.</text>
</comment>
<organism evidence="2 3">
    <name type="scientific">Tothia fuscella</name>
    <dbReference type="NCBI Taxonomy" id="1048955"/>
    <lineage>
        <taxon>Eukaryota</taxon>
        <taxon>Fungi</taxon>
        <taxon>Dikarya</taxon>
        <taxon>Ascomycota</taxon>
        <taxon>Pezizomycotina</taxon>
        <taxon>Dothideomycetes</taxon>
        <taxon>Pleosporomycetidae</taxon>
        <taxon>Venturiales</taxon>
        <taxon>Cylindrosympodiaceae</taxon>
        <taxon>Tothia</taxon>
    </lineage>
</organism>
<name>A0A9P4TUJ8_9PEZI</name>
<keyword evidence="3" id="KW-1185">Reference proteome</keyword>
<dbReference type="EMBL" id="MU007071">
    <property type="protein sequence ID" value="KAF2425292.1"/>
    <property type="molecule type" value="Genomic_DNA"/>
</dbReference>
<dbReference type="OrthoDB" id="3791016at2759"/>
<feature type="region of interest" description="Disordered" evidence="1">
    <location>
        <begin position="211"/>
        <end position="235"/>
    </location>
</feature>
<protein>
    <submittedName>
        <fullName evidence="2">Uncharacterized protein</fullName>
    </submittedName>
</protein>
<evidence type="ECO:0000313" key="2">
    <source>
        <dbReference type="EMBL" id="KAF2425292.1"/>
    </source>
</evidence>
<proteinExistence type="predicted"/>
<dbReference type="AlphaFoldDB" id="A0A9P4TUJ8"/>
<reference evidence="2" key="1">
    <citation type="journal article" date="2020" name="Stud. Mycol.">
        <title>101 Dothideomycetes genomes: a test case for predicting lifestyles and emergence of pathogens.</title>
        <authorList>
            <person name="Haridas S."/>
            <person name="Albert R."/>
            <person name="Binder M."/>
            <person name="Bloem J."/>
            <person name="Labutti K."/>
            <person name="Salamov A."/>
            <person name="Andreopoulos B."/>
            <person name="Baker S."/>
            <person name="Barry K."/>
            <person name="Bills G."/>
            <person name="Bluhm B."/>
            <person name="Cannon C."/>
            <person name="Castanera R."/>
            <person name="Culley D."/>
            <person name="Daum C."/>
            <person name="Ezra D."/>
            <person name="Gonzalez J."/>
            <person name="Henrissat B."/>
            <person name="Kuo A."/>
            <person name="Liang C."/>
            <person name="Lipzen A."/>
            <person name="Lutzoni F."/>
            <person name="Magnuson J."/>
            <person name="Mondo S."/>
            <person name="Nolan M."/>
            <person name="Ohm R."/>
            <person name="Pangilinan J."/>
            <person name="Park H.-J."/>
            <person name="Ramirez L."/>
            <person name="Alfaro M."/>
            <person name="Sun H."/>
            <person name="Tritt A."/>
            <person name="Yoshinaga Y."/>
            <person name="Zwiers L.-H."/>
            <person name="Turgeon B."/>
            <person name="Goodwin S."/>
            <person name="Spatafora J."/>
            <person name="Crous P."/>
            <person name="Grigoriev I."/>
        </authorList>
    </citation>
    <scope>NUCLEOTIDE SEQUENCE</scope>
    <source>
        <strain evidence="2">CBS 130266</strain>
    </source>
</reference>
<evidence type="ECO:0000313" key="3">
    <source>
        <dbReference type="Proteomes" id="UP000800235"/>
    </source>
</evidence>
<feature type="compositionally biased region" description="Pro residues" evidence="1">
    <location>
        <begin position="223"/>
        <end position="235"/>
    </location>
</feature>
<gene>
    <name evidence="2" type="ORF">EJ08DRAFT_663764</name>
</gene>
<sequence>MQKRERMGLSLTGCISPSPGTPNIFLVKLTNPAVRSGQLRVGYFGICGGVNATISCFSTSGSSSEDLVAKYSSQSINAASLKPLMDVALTLERKIFLALLAAAGHGTKCGTTAKAPQELHDVCTLEFHRYLPSFHYRDVQATGALQISTVPFNNIQPQVIFQAGTTLQVLQWLTFSLSLLFTFGVSRIFSSPDAIVRSAGSGKVEGTTISLDRTPFSAGSGVLPPPPPPPPPFMR</sequence>
<dbReference type="Proteomes" id="UP000800235">
    <property type="component" value="Unassembled WGS sequence"/>
</dbReference>
<evidence type="ECO:0000256" key="1">
    <source>
        <dbReference type="SAM" id="MobiDB-lite"/>
    </source>
</evidence>
<accession>A0A9P4TUJ8</accession>